<evidence type="ECO:0000313" key="2">
    <source>
        <dbReference type="Proteomes" id="UP000030745"/>
    </source>
</evidence>
<proteinExistence type="predicted"/>
<dbReference type="AlphaFoldDB" id="A0A067BXW5"/>
<reference evidence="1 2" key="1">
    <citation type="journal article" date="2013" name="PLoS Genet.">
        <title>Distinctive expansion of potential virulence genes in the genome of the oomycete fish pathogen Saprolegnia parasitica.</title>
        <authorList>
            <person name="Jiang R.H."/>
            <person name="de Bruijn I."/>
            <person name="Haas B.J."/>
            <person name="Belmonte R."/>
            <person name="Lobach L."/>
            <person name="Christie J."/>
            <person name="van den Ackerveken G."/>
            <person name="Bottin A."/>
            <person name="Bulone V."/>
            <person name="Diaz-Moreno S.M."/>
            <person name="Dumas B."/>
            <person name="Fan L."/>
            <person name="Gaulin E."/>
            <person name="Govers F."/>
            <person name="Grenville-Briggs L.J."/>
            <person name="Horner N.R."/>
            <person name="Levin J.Z."/>
            <person name="Mammella M."/>
            <person name="Meijer H.J."/>
            <person name="Morris P."/>
            <person name="Nusbaum C."/>
            <person name="Oome S."/>
            <person name="Phillips A.J."/>
            <person name="van Rooyen D."/>
            <person name="Rzeszutek E."/>
            <person name="Saraiva M."/>
            <person name="Secombes C.J."/>
            <person name="Seidl M.F."/>
            <person name="Snel B."/>
            <person name="Stassen J.H."/>
            <person name="Sykes S."/>
            <person name="Tripathy S."/>
            <person name="van den Berg H."/>
            <person name="Vega-Arreguin J.C."/>
            <person name="Wawra S."/>
            <person name="Young S.K."/>
            <person name="Zeng Q."/>
            <person name="Dieguez-Uribeondo J."/>
            <person name="Russ C."/>
            <person name="Tyler B.M."/>
            <person name="van West P."/>
        </authorList>
    </citation>
    <scope>NUCLEOTIDE SEQUENCE [LARGE SCALE GENOMIC DNA]</scope>
    <source>
        <strain evidence="1 2">CBS 223.65</strain>
    </source>
</reference>
<dbReference type="EMBL" id="KK583351">
    <property type="protein sequence ID" value="KDO19422.1"/>
    <property type="molecule type" value="Genomic_DNA"/>
</dbReference>
<sequence>MLTTWSANQSTEDADEILYNEPSLAGFSLHRNLRAIVPARLSPETHETELLAHFPRLFVLLHRPLVVHGARKDA</sequence>
<name>A0A067BXW5_SAPPC</name>
<dbReference type="Proteomes" id="UP000030745">
    <property type="component" value="Unassembled WGS sequence"/>
</dbReference>
<evidence type="ECO:0000313" key="1">
    <source>
        <dbReference type="EMBL" id="KDO19422.1"/>
    </source>
</evidence>
<keyword evidence="2" id="KW-1185">Reference proteome</keyword>
<protein>
    <submittedName>
        <fullName evidence="1">Uncharacterized protein</fullName>
    </submittedName>
</protein>
<feature type="non-terminal residue" evidence="1">
    <location>
        <position position="74"/>
    </location>
</feature>
<gene>
    <name evidence="1" type="ORF">SPRG_15412</name>
</gene>
<dbReference type="KEGG" id="spar:SPRG_15412"/>
<organism evidence="1 2">
    <name type="scientific">Saprolegnia parasitica (strain CBS 223.65)</name>
    <dbReference type="NCBI Taxonomy" id="695850"/>
    <lineage>
        <taxon>Eukaryota</taxon>
        <taxon>Sar</taxon>
        <taxon>Stramenopiles</taxon>
        <taxon>Oomycota</taxon>
        <taxon>Saprolegniomycetes</taxon>
        <taxon>Saprolegniales</taxon>
        <taxon>Saprolegniaceae</taxon>
        <taxon>Saprolegnia</taxon>
    </lineage>
</organism>
<dbReference type="RefSeq" id="XP_012209848.1">
    <property type="nucleotide sequence ID" value="XM_012354458.1"/>
</dbReference>
<dbReference type="GeneID" id="24137143"/>
<dbReference type="VEuPathDB" id="FungiDB:SPRG_15412"/>
<accession>A0A067BXW5</accession>